<evidence type="ECO:0000256" key="1">
    <source>
        <dbReference type="SAM" id="MobiDB-lite"/>
    </source>
</evidence>
<evidence type="ECO:0000313" key="2">
    <source>
        <dbReference type="EMBL" id="KXH35492.1"/>
    </source>
</evidence>
<dbReference type="AlphaFoldDB" id="A0A135SHW9"/>
<accession>A0A135SHW9</accession>
<feature type="region of interest" description="Disordered" evidence="1">
    <location>
        <begin position="183"/>
        <end position="203"/>
    </location>
</feature>
<dbReference type="OrthoDB" id="6133115at2759"/>
<proteinExistence type="predicted"/>
<keyword evidence="3" id="KW-1185">Reference proteome</keyword>
<name>A0A135SHW9_9PEZI</name>
<reference evidence="2 3" key="1">
    <citation type="submission" date="2014-02" db="EMBL/GenBank/DDBJ databases">
        <title>The genome sequence of Colletotrichum salicis CBS 607.94.</title>
        <authorList>
            <person name="Baroncelli R."/>
            <person name="Thon M.R."/>
        </authorList>
    </citation>
    <scope>NUCLEOTIDE SEQUENCE [LARGE SCALE GENOMIC DNA]</scope>
    <source>
        <strain evidence="2 3">CBS 607.94</strain>
    </source>
</reference>
<sequence length="203" mass="23476">MEDSIASLVSRVWAYFSDLLEATKGPLLNPLLLRWYSELRKERARFEVWAGNVRAHRTDRSSLEYRLRDTSDLRRQVWGLLTELLKTFDGAWFGLNYLGFLPITSDHSSEDYKDMETRINAIMEKIRVTINDLLVLITTLNDPAPLDDMWGRNRQTPRKLRRLTFNMYARNSMATKTTLPSVWERQSRGGASTSSTGKLATRG</sequence>
<dbReference type="STRING" id="1209931.A0A135SHW9"/>
<dbReference type="Proteomes" id="UP000070121">
    <property type="component" value="Unassembled WGS sequence"/>
</dbReference>
<feature type="compositionally biased region" description="Polar residues" evidence="1">
    <location>
        <begin position="189"/>
        <end position="203"/>
    </location>
</feature>
<comment type="caution">
    <text evidence="2">The sequence shown here is derived from an EMBL/GenBank/DDBJ whole genome shotgun (WGS) entry which is preliminary data.</text>
</comment>
<protein>
    <recommendedName>
        <fullName evidence="4">Prion-inhibition and propagation HeLo domain-containing protein</fullName>
    </recommendedName>
</protein>
<evidence type="ECO:0008006" key="4">
    <source>
        <dbReference type="Google" id="ProtNLM"/>
    </source>
</evidence>
<evidence type="ECO:0000313" key="3">
    <source>
        <dbReference type="Proteomes" id="UP000070121"/>
    </source>
</evidence>
<dbReference type="EMBL" id="JFFI01002388">
    <property type="protein sequence ID" value="KXH35492.1"/>
    <property type="molecule type" value="Genomic_DNA"/>
</dbReference>
<gene>
    <name evidence="2" type="ORF">CSAL01_01573</name>
</gene>
<organism evidence="2 3">
    <name type="scientific">Colletotrichum salicis</name>
    <dbReference type="NCBI Taxonomy" id="1209931"/>
    <lineage>
        <taxon>Eukaryota</taxon>
        <taxon>Fungi</taxon>
        <taxon>Dikarya</taxon>
        <taxon>Ascomycota</taxon>
        <taxon>Pezizomycotina</taxon>
        <taxon>Sordariomycetes</taxon>
        <taxon>Hypocreomycetidae</taxon>
        <taxon>Glomerellales</taxon>
        <taxon>Glomerellaceae</taxon>
        <taxon>Colletotrichum</taxon>
        <taxon>Colletotrichum acutatum species complex</taxon>
    </lineage>
</organism>